<dbReference type="Gene3D" id="3.30.70.100">
    <property type="match status" value="1"/>
</dbReference>
<name>A0A4Q0QJ59_9BRAD</name>
<evidence type="ECO:0000313" key="3">
    <source>
        <dbReference type="Proteomes" id="UP000290174"/>
    </source>
</evidence>
<feature type="domain" description="DUF1330" evidence="1">
    <location>
        <begin position="22"/>
        <end position="115"/>
    </location>
</feature>
<evidence type="ECO:0000259" key="1">
    <source>
        <dbReference type="Pfam" id="PF07045"/>
    </source>
</evidence>
<evidence type="ECO:0000313" key="2">
    <source>
        <dbReference type="EMBL" id="RXG93763.1"/>
    </source>
</evidence>
<dbReference type="PANTHER" id="PTHR41521">
    <property type="match status" value="1"/>
</dbReference>
<comment type="caution">
    <text evidence="2">The sequence shown here is derived from an EMBL/GenBank/DDBJ whole genome shotgun (WGS) entry which is preliminary data.</text>
</comment>
<dbReference type="InterPro" id="IPR010753">
    <property type="entry name" value="DUF1330"/>
</dbReference>
<gene>
    <name evidence="2" type="ORF">EAS61_21295</name>
</gene>
<accession>A0A4Q0QJ59</accession>
<dbReference type="Pfam" id="PF07045">
    <property type="entry name" value="DUF1330"/>
    <property type="match status" value="1"/>
</dbReference>
<dbReference type="AlphaFoldDB" id="A0A4Q0QJ59"/>
<proteinExistence type="predicted"/>
<reference evidence="2 3" key="1">
    <citation type="submission" date="2018-11" db="EMBL/GenBank/DDBJ databases">
        <title>Bradyrhizobium sp. nov., isolated from effective nodules of peanut in China.</title>
        <authorList>
            <person name="Li Y."/>
        </authorList>
    </citation>
    <scope>NUCLEOTIDE SEQUENCE [LARGE SCALE GENOMIC DNA]</scope>
    <source>
        <strain evidence="2 3">CCBAU 51770</strain>
    </source>
</reference>
<dbReference type="EMBL" id="RKMK01000020">
    <property type="protein sequence ID" value="RXG93763.1"/>
    <property type="molecule type" value="Genomic_DNA"/>
</dbReference>
<dbReference type="SUPFAM" id="SSF54909">
    <property type="entry name" value="Dimeric alpha+beta barrel"/>
    <property type="match status" value="1"/>
</dbReference>
<organism evidence="2 3">
    <name type="scientific">Bradyrhizobium zhanjiangense</name>
    <dbReference type="NCBI Taxonomy" id="1325107"/>
    <lineage>
        <taxon>Bacteria</taxon>
        <taxon>Pseudomonadati</taxon>
        <taxon>Pseudomonadota</taxon>
        <taxon>Alphaproteobacteria</taxon>
        <taxon>Hyphomicrobiales</taxon>
        <taxon>Nitrobacteraceae</taxon>
        <taxon>Bradyrhizobium</taxon>
    </lineage>
</organism>
<protein>
    <submittedName>
        <fullName evidence="2">DUF1330 domain-containing protein</fullName>
    </submittedName>
</protein>
<dbReference type="PANTHER" id="PTHR41521:SF4">
    <property type="entry name" value="BLR0684 PROTEIN"/>
    <property type="match status" value="1"/>
</dbReference>
<sequence>MNDAGLRDATQCREVRSFLEMTVYAIAQLKMTDRAAYDRYQARFFDVFKKYGGKLLAADEHPRVLEGAWPHDKLVMMSFPDEAAFLAFSNAPDYEDISRDRKAGAQATVLLVRGFAPAG</sequence>
<dbReference type="InterPro" id="IPR011008">
    <property type="entry name" value="Dimeric_a/b-barrel"/>
</dbReference>
<dbReference type="Proteomes" id="UP000290174">
    <property type="component" value="Unassembled WGS sequence"/>
</dbReference>